<protein>
    <recommendedName>
        <fullName evidence="2">Calmodulin-binding domain-containing protein</fullName>
    </recommendedName>
</protein>
<accession>A0ABD1NUZ6</accession>
<dbReference type="InterPro" id="IPR012417">
    <property type="entry name" value="CaM-bd_dom_pln"/>
</dbReference>
<evidence type="ECO:0000259" key="2">
    <source>
        <dbReference type="SMART" id="SM01054"/>
    </source>
</evidence>
<organism evidence="3 4">
    <name type="scientific">Forsythia ovata</name>
    <dbReference type="NCBI Taxonomy" id="205694"/>
    <lineage>
        <taxon>Eukaryota</taxon>
        <taxon>Viridiplantae</taxon>
        <taxon>Streptophyta</taxon>
        <taxon>Embryophyta</taxon>
        <taxon>Tracheophyta</taxon>
        <taxon>Spermatophyta</taxon>
        <taxon>Magnoliopsida</taxon>
        <taxon>eudicotyledons</taxon>
        <taxon>Gunneridae</taxon>
        <taxon>Pentapetalae</taxon>
        <taxon>asterids</taxon>
        <taxon>lamiids</taxon>
        <taxon>Lamiales</taxon>
        <taxon>Oleaceae</taxon>
        <taxon>Forsythieae</taxon>
        <taxon>Forsythia</taxon>
    </lineage>
</organism>
<feature type="domain" description="Calmodulin-binding" evidence="2">
    <location>
        <begin position="219"/>
        <end position="337"/>
    </location>
</feature>
<proteinExistence type="predicted"/>
<feature type="compositionally biased region" description="Polar residues" evidence="1">
    <location>
        <begin position="124"/>
        <end position="144"/>
    </location>
</feature>
<dbReference type="PANTHER" id="PTHR33349">
    <property type="entry name" value="EMB|CAB62594.1"/>
    <property type="match status" value="1"/>
</dbReference>
<dbReference type="AlphaFoldDB" id="A0ABD1NUZ6"/>
<feature type="compositionally biased region" description="Low complexity" evidence="1">
    <location>
        <begin position="153"/>
        <end position="167"/>
    </location>
</feature>
<dbReference type="EMBL" id="JBFOLJ010000130">
    <property type="protein sequence ID" value="KAL2455204.1"/>
    <property type="molecule type" value="Genomic_DNA"/>
</dbReference>
<dbReference type="Proteomes" id="UP001604277">
    <property type="component" value="Unassembled WGS sequence"/>
</dbReference>
<feature type="compositionally biased region" description="Basic and acidic residues" evidence="1">
    <location>
        <begin position="210"/>
        <end position="226"/>
    </location>
</feature>
<keyword evidence="4" id="KW-1185">Reference proteome</keyword>
<dbReference type="Pfam" id="PF07839">
    <property type="entry name" value="CaM_binding"/>
    <property type="match status" value="1"/>
</dbReference>
<reference evidence="4" key="1">
    <citation type="submission" date="2024-07" db="EMBL/GenBank/DDBJ databases">
        <title>Two chromosome-level genome assemblies of Korean endemic species Abeliophyllum distichum and Forsythia ovata (Oleaceae).</title>
        <authorList>
            <person name="Jang H."/>
        </authorList>
    </citation>
    <scope>NUCLEOTIDE SEQUENCE [LARGE SCALE GENOMIC DNA]</scope>
</reference>
<dbReference type="PANTHER" id="PTHR33349:SF41">
    <property type="entry name" value="EMB|CAB62594.1"/>
    <property type="match status" value="1"/>
</dbReference>
<comment type="caution">
    <text evidence="3">The sequence shown here is derived from an EMBL/GenBank/DDBJ whole genome shotgun (WGS) entry which is preliminary data.</text>
</comment>
<name>A0ABD1NUZ6_9LAMI</name>
<dbReference type="SMART" id="SM01054">
    <property type="entry name" value="CaM_binding"/>
    <property type="match status" value="1"/>
</dbReference>
<evidence type="ECO:0000313" key="3">
    <source>
        <dbReference type="EMBL" id="KAL2455204.1"/>
    </source>
</evidence>
<sequence length="350" mass="39282">MDNVAAVDIPMTPGNIRPKDVGIRRNSTGNFGIQNSEPKPIPNYLRASADSCHDFCKYGMRRRDFQIKSEIPRRPAKTAESTLHKTRLVKKDTEKKVPAYTKSVPLPAKHTGESKLKLLKMQTSSLKSGSNNRQNGGIKPNNSKLSRKTGVPSTASPSSVKVLSSKSMNVNIPKKVSRLENKNSNKKLKTKKTTDYENVPEKTLYVIELKDESHRENQKTDSMAEKSRRRTRDGNGDCSPRMLKFKRGQLLDIPSESTSCRILKFRKAKTLGENQNEKADDIDANFCGVVLRPQAVGKKDTYPSLYNSVIEETARKLVQTRKSRVKALVGAFETVITLQDNKSSRTFRTL</sequence>
<feature type="region of interest" description="Disordered" evidence="1">
    <location>
        <begin position="124"/>
        <end position="192"/>
    </location>
</feature>
<evidence type="ECO:0000256" key="1">
    <source>
        <dbReference type="SAM" id="MobiDB-lite"/>
    </source>
</evidence>
<gene>
    <name evidence="3" type="ORF">Fot_57722</name>
</gene>
<evidence type="ECO:0000313" key="4">
    <source>
        <dbReference type="Proteomes" id="UP001604277"/>
    </source>
</evidence>
<feature type="region of interest" description="Disordered" evidence="1">
    <location>
        <begin position="210"/>
        <end position="241"/>
    </location>
</feature>